<comment type="caution">
    <text evidence="6">Lacks conserved residue(s) required for the propagation of feature annotation.</text>
</comment>
<evidence type="ECO:0000256" key="3">
    <source>
        <dbReference type="ARBA" id="ARBA00022692"/>
    </source>
</evidence>
<dbReference type="GO" id="GO:0000139">
    <property type="term" value="C:Golgi membrane"/>
    <property type="evidence" value="ECO:0007669"/>
    <property type="project" value="UniProtKB-SubCell"/>
</dbReference>
<dbReference type="PANTHER" id="PTHR12822:SF2">
    <property type="entry name" value="PROTEIN YIPF"/>
    <property type="match status" value="1"/>
</dbReference>
<evidence type="ECO:0000256" key="2">
    <source>
        <dbReference type="ARBA" id="ARBA00010596"/>
    </source>
</evidence>
<reference evidence="8" key="1">
    <citation type="journal article" date="2020" name="Fungal Divers.">
        <title>Resolving the Mortierellaceae phylogeny through synthesis of multi-gene phylogenetics and phylogenomics.</title>
        <authorList>
            <person name="Vandepol N."/>
            <person name="Liber J."/>
            <person name="Desiro A."/>
            <person name="Na H."/>
            <person name="Kennedy M."/>
            <person name="Barry K."/>
            <person name="Grigoriev I.V."/>
            <person name="Miller A.N."/>
            <person name="O'Donnell K."/>
            <person name="Stajich J.E."/>
            <person name="Bonito G."/>
        </authorList>
    </citation>
    <scope>NUCLEOTIDE SEQUENCE</scope>
    <source>
        <strain evidence="8">MES-2147</strain>
    </source>
</reference>
<dbReference type="InterPro" id="IPR006977">
    <property type="entry name" value="Yip1_dom"/>
</dbReference>
<evidence type="ECO:0000256" key="4">
    <source>
        <dbReference type="ARBA" id="ARBA00022989"/>
    </source>
</evidence>
<dbReference type="Pfam" id="PF04893">
    <property type="entry name" value="Yip1"/>
    <property type="match status" value="1"/>
</dbReference>
<keyword evidence="5 6" id="KW-0472">Membrane</keyword>
<evidence type="ECO:0000313" key="8">
    <source>
        <dbReference type="EMBL" id="KAF9994826.1"/>
    </source>
</evidence>
<feature type="transmembrane region" description="Helical" evidence="6">
    <location>
        <begin position="68"/>
        <end position="91"/>
    </location>
</feature>
<evidence type="ECO:0000256" key="5">
    <source>
        <dbReference type="ARBA" id="ARBA00023136"/>
    </source>
</evidence>
<feature type="transmembrane region" description="Helical" evidence="6">
    <location>
        <begin position="131"/>
        <end position="152"/>
    </location>
</feature>
<comment type="subcellular location">
    <subcellularLocation>
        <location evidence="6">Golgi apparatus membrane</location>
        <topology evidence="6">Multi-pass membrane protein</topology>
    </subcellularLocation>
    <subcellularLocation>
        <location evidence="1">Membrane</location>
        <topology evidence="1">Multi-pass membrane protein</topology>
    </subcellularLocation>
</comment>
<dbReference type="AlphaFoldDB" id="A0A9P6SRZ7"/>
<feature type="transmembrane region" description="Helical" evidence="6">
    <location>
        <begin position="103"/>
        <end position="125"/>
    </location>
</feature>
<comment type="caution">
    <text evidence="8">The sequence shown here is derived from an EMBL/GenBank/DDBJ whole genome shotgun (WGS) entry which is preliminary data.</text>
</comment>
<feature type="transmembrane region" description="Helical" evidence="6">
    <location>
        <begin position="164"/>
        <end position="181"/>
    </location>
</feature>
<dbReference type="Proteomes" id="UP000749646">
    <property type="component" value="Unassembled WGS sequence"/>
</dbReference>
<dbReference type="InterPro" id="IPR039765">
    <property type="entry name" value="Yip5/YIPF1/YIPF2"/>
</dbReference>
<dbReference type="EMBL" id="JAAAHW010001484">
    <property type="protein sequence ID" value="KAF9994826.1"/>
    <property type="molecule type" value="Genomic_DNA"/>
</dbReference>
<protein>
    <recommendedName>
        <fullName evidence="6">Protein YIP</fullName>
    </recommendedName>
</protein>
<evidence type="ECO:0000259" key="7">
    <source>
        <dbReference type="Pfam" id="PF04893"/>
    </source>
</evidence>
<evidence type="ECO:0000256" key="6">
    <source>
        <dbReference type="RuleBase" id="RU361264"/>
    </source>
</evidence>
<name>A0A9P6SRZ7_9FUNG</name>
<keyword evidence="9" id="KW-1185">Reference proteome</keyword>
<comment type="similarity">
    <text evidence="2 6">Belongs to the YIP1 family.</text>
</comment>
<keyword evidence="3 6" id="KW-0812">Transmembrane</keyword>
<dbReference type="PANTHER" id="PTHR12822">
    <property type="entry name" value="PROTEIN YIPF"/>
    <property type="match status" value="1"/>
</dbReference>
<dbReference type="GO" id="GO:0031267">
    <property type="term" value="F:small GTPase binding"/>
    <property type="evidence" value="ECO:0007669"/>
    <property type="project" value="InterPro"/>
</dbReference>
<evidence type="ECO:0000313" key="9">
    <source>
        <dbReference type="Proteomes" id="UP000749646"/>
    </source>
</evidence>
<gene>
    <name evidence="8" type="ORF">BGZ65_009541</name>
</gene>
<dbReference type="OrthoDB" id="10256463at2759"/>
<evidence type="ECO:0000256" key="1">
    <source>
        <dbReference type="ARBA" id="ARBA00004141"/>
    </source>
</evidence>
<organism evidence="8 9">
    <name type="scientific">Modicella reniformis</name>
    <dbReference type="NCBI Taxonomy" id="1440133"/>
    <lineage>
        <taxon>Eukaryota</taxon>
        <taxon>Fungi</taxon>
        <taxon>Fungi incertae sedis</taxon>
        <taxon>Mucoromycota</taxon>
        <taxon>Mortierellomycotina</taxon>
        <taxon>Mortierellomycetes</taxon>
        <taxon>Mortierellales</taxon>
        <taxon>Mortierellaceae</taxon>
        <taxon>Modicella</taxon>
    </lineage>
</organism>
<sequence length="212" mass="23439">MLQLGFGVAGTYDPHKTIQDQTAKKPIWSVEYYSKFFDVDTAQVMERCMASVIPKENFLDVMSGSPDLYGMLTFAFSAIYMYAFLVPALIWGATKYFGCQPDLLEMLALYGYGLTIWIPIAFLNILPWDALRWILVLVGSVVSGVFLVRNLYPVLSRAEAQTSKIILILVIILHGALALVLKYKFFAYNAVIAPGNPTPPGTDASIVLPGTP</sequence>
<keyword evidence="4 6" id="KW-1133">Transmembrane helix</keyword>
<feature type="domain" description="Yip1" evidence="7">
    <location>
        <begin position="70"/>
        <end position="180"/>
    </location>
</feature>
<dbReference type="GO" id="GO:0016192">
    <property type="term" value="P:vesicle-mediated transport"/>
    <property type="evidence" value="ECO:0007669"/>
    <property type="project" value="InterPro"/>
</dbReference>
<proteinExistence type="inferred from homology"/>
<accession>A0A9P6SRZ7</accession>